<keyword evidence="8" id="KW-1185">Reference proteome</keyword>
<evidence type="ECO:0000256" key="4">
    <source>
        <dbReference type="ARBA" id="ARBA00022490"/>
    </source>
</evidence>
<comment type="function">
    <text evidence="1">General (non sugar-specific) component of the phosphoenolpyruvate-dependent sugar phosphotransferase system (sugar PTS). This major carbohydrate active-transport system catalyzes the phosphorylation of incoming sugar substrates concomitantly with their translocation across the cell membrane. The phosphoryl group from phosphoenolpyruvate (PEP) is transferred to the phosphoryl carrier protein HPr by enzyme I. Phospho-HPr then transfers it to the PTS EIIA domain.</text>
</comment>
<dbReference type="InterPro" id="IPR001020">
    <property type="entry name" value="PTS_HPr_His_P_site"/>
</dbReference>
<dbReference type="PROSITE" id="PS51350">
    <property type="entry name" value="PTS_HPR_DOM"/>
    <property type="match status" value="1"/>
</dbReference>
<dbReference type="CDD" id="cd00367">
    <property type="entry name" value="PTS-HPr_like"/>
    <property type="match status" value="1"/>
</dbReference>
<dbReference type="RefSeq" id="WP_377466050.1">
    <property type="nucleotide sequence ID" value="NZ_JBHUOP010000002.1"/>
</dbReference>
<proteinExistence type="predicted"/>
<sequence>MASRVVKVGSAQGLHARPATLISQAAAEAGSTVTLGRPGDEGVDAASVLLLMTLGVGNGEEVEIVTDDEALLEKIVELVETDLDAEDA</sequence>
<evidence type="ECO:0000313" key="7">
    <source>
        <dbReference type="EMBL" id="MFD2840260.1"/>
    </source>
</evidence>
<gene>
    <name evidence="7" type="ORF">ACFSYH_06715</name>
</gene>
<evidence type="ECO:0000256" key="2">
    <source>
        <dbReference type="ARBA" id="ARBA00004496"/>
    </source>
</evidence>
<evidence type="ECO:0000256" key="3">
    <source>
        <dbReference type="ARBA" id="ARBA00020422"/>
    </source>
</evidence>
<accession>A0ABW5XCR7</accession>
<evidence type="ECO:0000313" key="8">
    <source>
        <dbReference type="Proteomes" id="UP001597391"/>
    </source>
</evidence>
<dbReference type="NCBIfam" id="TIGR01003">
    <property type="entry name" value="PTS_HPr_family"/>
    <property type="match status" value="1"/>
</dbReference>
<evidence type="ECO:0000256" key="1">
    <source>
        <dbReference type="ARBA" id="ARBA00003681"/>
    </source>
</evidence>
<dbReference type="InterPro" id="IPR000032">
    <property type="entry name" value="HPr-like"/>
</dbReference>
<evidence type="ECO:0000259" key="6">
    <source>
        <dbReference type="PROSITE" id="PS51350"/>
    </source>
</evidence>
<comment type="subcellular location">
    <subcellularLocation>
        <location evidence="2">Cytoplasm</location>
    </subcellularLocation>
</comment>
<dbReference type="PROSITE" id="PS00369">
    <property type="entry name" value="PTS_HPR_HIS"/>
    <property type="match status" value="1"/>
</dbReference>
<dbReference type="PANTHER" id="PTHR33705:SF2">
    <property type="entry name" value="PHOSPHOCARRIER PROTEIN NPR"/>
    <property type="match status" value="1"/>
</dbReference>
<keyword evidence="5" id="KW-0598">Phosphotransferase system</keyword>
<reference evidence="8" key="1">
    <citation type="journal article" date="2019" name="Int. J. Syst. Evol. Microbiol.">
        <title>The Global Catalogue of Microorganisms (GCM) 10K type strain sequencing project: providing services to taxonomists for standard genome sequencing and annotation.</title>
        <authorList>
            <consortium name="The Broad Institute Genomics Platform"/>
            <consortium name="The Broad Institute Genome Sequencing Center for Infectious Disease"/>
            <person name="Wu L."/>
            <person name="Ma J."/>
        </authorList>
    </citation>
    <scope>NUCLEOTIDE SEQUENCE [LARGE SCALE GENOMIC DNA]</scope>
    <source>
        <strain evidence="8">KCTC 33576</strain>
    </source>
</reference>
<dbReference type="InterPro" id="IPR035895">
    <property type="entry name" value="HPr-like_sf"/>
</dbReference>
<dbReference type="Proteomes" id="UP001597391">
    <property type="component" value="Unassembled WGS sequence"/>
</dbReference>
<dbReference type="SUPFAM" id="SSF55594">
    <property type="entry name" value="HPr-like"/>
    <property type="match status" value="1"/>
</dbReference>
<dbReference type="PRINTS" id="PR00107">
    <property type="entry name" value="PHOSPHOCPHPR"/>
</dbReference>
<dbReference type="PANTHER" id="PTHR33705">
    <property type="entry name" value="PHOSPHOCARRIER PROTEIN HPR"/>
    <property type="match status" value="1"/>
</dbReference>
<dbReference type="InterPro" id="IPR050399">
    <property type="entry name" value="HPr"/>
</dbReference>
<dbReference type="Pfam" id="PF00381">
    <property type="entry name" value="PTS-HPr"/>
    <property type="match status" value="1"/>
</dbReference>
<evidence type="ECO:0000256" key="5">
    <source>
        <dbReference type="ARBA" id="ARBA00022683"/>
    </source>
</evidence>
<dbReference type="Gene3D" id="3.30.1340.10">
    <property type="entry name" value="HPr-like"/>
    <property type="match status" value="1"/>
</dbReference>
<name>A0ABW5XCR7_9MICO</name>
<keyword evidence="4" id="KW-0963">Cytoplasm</keyword>
<feature type="domain" description="HPr" evidence="6">
    <location>
        <begin position="1"/>
        <end position="86"/>
    </location>
</feature>
<dbReference type="EMBL" id="JBHUOP010000002">
    <property type="protein sequence ID" value="MFD2840260.1"/>
    <property type="molecule type" value="Genomic_DNA"/>
</dbReference>
<organism evidence="7 8">
    <name type="scientific">Populibacterium corticicola</name>
    <dbReference type="NCBI Taxonomy" id="1812826"/>
    <lineage>
        <taxon>Bacteria</taxon>
        <taxon>Bacillati</taxon>
        <taxon>Actinomycetota</taxon>
        <taxon>Actinomycetes</taxon>
        <taxon>Micrococcales</taxon>
        <taxon>Jonesiaceae</taxon>
        <taxon>Populibacterium</taxon>
    </lineage>
</organism>
<protein>
    <recommendedName>
        <fullName evidence="3">Phosphocarrier protein HPr</fullName>
    </recommendedName>
</protein>
<comment type="caution">
    <text evidence="7">The sequence shown here is derived from an EMBL/GenBank/DDBJ whole genome shotgun (WGS) entry which is preliminary data.</text>
</comment>